<organism evidence="6 7">
    <name type="scientific">Paenibacillus thermoaerophilus</name>
    <dbReference type="NCBI Taxonomy" id="1215385"/>
    <lineage>
        <taxon>Bacteria</taxon>
        <taxon>Bacillati</taxon>
        <taxon>Bacillota</taxon>
        <taxon>Bacilli</taxon>
        <taxon>Bacillales</taxon>
        <taxon>Paenibacillaceae</taxon>
        <taxon>Paenibacillus</taxon>
    </lineage>
</organism>
<dbReference type="Gene3D" id="3.30.470.10">
    <property type="match status" value="1"/>
</dbReference>
<protein>
    <submittedName>
        <fullName evidence="6">Aminotransferase class IV</fullName>
    </submittedName>
</protein>
<dbReference type="PANTHER" id="PTHR42743">
    <property type="entry name" value="AMINO-ACID AMINOTRANSFERASE"/>
    <property type="match status" value="1"/>
</dbReference>
<proteinExistence type="inferred from homology"/>
<dbReference type="GO" id="GO:0008483">
    <property type="term" value="F:transaminase activity"/>
    <property type="evidence" value="ECO:0007669"/>
    <property type="project" value="UniProtKB-KW"/>
</dbReference>
<keyword evidence="6" id="KW-0032">Aminotransferase</keyword>
<dbReference type="EMBL" id="JBHTGQ010000005">
    <property type="protein sequence ID" value="MFC7748925.1"/>
    <property type="molecule type" value="Genomic_DNA"/>
</dbReference>
<dbReference type="InterPro" id="IPR050571">
    <property type="entry name" value="Class-IV_PLP-Dep_Aminotrnsfr"/>
</dbReference>
<evidence type="ECO:0000256" key="1">
    <source>
        <dbReference type="ARBA" id="ARBA00001933"/>
    </source>
</evidence>
<dbReference type="InterPro" id="IPR018300">
    <property type="entry name" value="Aminotrans_IV_CS"/>
</dbReference>
<accession>A0ABW2V296</accession>
<evidence type="ECO:0000256" key="4">
    <source>
        <dbReference type="RuleBase" id="RU004106"/>
    </source>
</evidence>
<dbReference type="InterPro" id="IPR036038">
    <property type="entry name" value="Aminotransferase-like"/>
</dbReference>
<dbReference type="SUPFAM" id="SSF56752">
    <property type="entry name" value="D-aminoacid aminotransferase-like PLP-dependent enzymes"/>
    <property type="match status" value="1"/>
</dbReference>
<dbReference type="Gene3D" id="3.20.10.10">
    <property type="entry name" value="D-amino Acid Aminotransferase, subunit A, domain 2"/>
    <property type="match status" value="1"/>
</dbReference>
<sequence>MHLSVNGTLIPDTQAVVPFYDHGFLYGIGLFETFRTYGGRPFRLDLHLRRLAEGCRSIGIVYEPDENELRQRITRLMEKNGCAEAYVRLSVSAGEQPLGLHTGDYDKPNEWIFAKPLAPAAGEACNPPRTLQLLRTRRNSPEGDVRLKSFHYLNNWLAKRELRELGAPGSAEGVMTDARGAVAEGIVSNIFWVRDGKLFTPDLSTGILPGVTRGLVLELAQELGVAAEQGAFGLEELLGSDEAFLTNSIQEIVPVDRIREPDGRETPLPAVGEDAPVTRALHRAYRCLTEREMAHGNRP</sequence>
<comment type="similarity">
    <text evidence="2 4">Belongs to the class-IV pyridoxal-phosphate-dependent aminotransferase family.</text>
</comment>
<gene>
    <name evidence="6" type="ORF">ACFQWB_03050</name>
</gene>
<evidence type="ECO:0000256" key="3">
    <source>
        <dbReference type="ARBA" id="ARBA00022898"/>
    </source>
</evidence>
<dbReference type="Proteomes" id="UP001596528">
    <property type="component" value="Unassembled WGS sequence"/>
</dbReference>
<dbReference type="Pfam" id="PF01063">
    <property type="entry name" value="Aminotran_4"/>
    <property type="match status" value="1"/>
</dbReference>
<evidence type="ECO:0000256" key="5">
    <source>
        <dbReference type="RuleBase" id="RU004516"/>
    </source>
</evidence>
<evidence type="ECO:0000313" key="7">
    <source>
        <dbReference type="Proteomes" id="UP001596528"/>
    </source>
</evidence>
<dbReference type="RefSeq" id="WP_138790307.1">
    <property type="nucleotide sequence ID" value="NZ_JBHTGQ010000005.1"/>
</dbReference>
<dbReference type="PROSITE" id="PS00770">
    <property type="entry name" value="AA_TRANSFER_CLASS_4"/>
    <property type="match status" value="1"/>
</dbReference>
<dbReference type="PANTHER" id="PTHR42743:SF11">
    <property type="entry name" value="AMINODEOXYCHORISMATE LYASE"/>
    <property type="match status" value="1"/>
</dbReference>
<comment type="cofactor">
    <cofactor evidence="1 5">
        <name>pyridoxal 5'-phosphate</name>
        <dbReference type="ChEBI" id="CHEBI:597326"/>
    </cofactor>
</comment>
<name>A0ABW2V296_9BACL</name>
<dbReference type="CDD" id="cd00449">
    <property type="entry name" value="PLPDE_IV"/>
    <property type="match status" value="1"/>
</dbReference>
<keyword evidence="6" id="KW-0808">Transferase</keyword>
<evidence type="ECO:0000313" key="6">
    <source>
        <dbReference type="EMBL" id="MFC7748925.1"/>
    </source>
</evidence>
<dbReference type="InterPro" id="IPR001544">
    <property type="entry name" value="Aminotrans_IV"/>
</dbReference>
<evidence type="ECO:0000256" key="2">
    <source>
        <dbReference type="ARBA" id="ARBA00009320"/>
    </source>
</evidence>
<keyword evidence="3 5" id="KW-0663">Pyridoxal phosphate</keyword>
<dbReference type="InterPro" id="IPR043132">
    <property type="entry name" value="BCAT-like_C"/>
</dbReference>
<keyword evidence="7" id="KW-1185">Reference proteome</keyword>
<comment type="caution">
    <text evidence="6">The sequence shown here is derived from an EMBL/GenBank/DDBJ whole genome shotgun (WGS) entry which is preliminary data.</text>
</comment>
<reference evidence="7" key="1">
    <citation type="journal article" date="2019" name="Int. J. Syst. Evol. Microbiol.">
        <title>The Global Catalogue of Microorganisms (GCM) 10K type strain sequencing project: providing services to taxonomists for standard genome sequencing and annotation.</title>
        <authorList>
            <consortium name="The Broad Institute Genomics Platform"/>
            <consortium name="The Broad Institute Genome Sequencing Center for Infectious Disease"/>
            <person name="Wu L."/>
            <person name="Ma J."/>
        </authorList>
    </citation>
    <scope>NUCLEOTIDE SEQUENCE [LARGE SCALE GENOMIC DNA]</scope>
    <source>
        <strain evidence="7">JCM 18657</strain>
    </source>
</reference>
<dbReference type="InterPro" id="IPR043131">
    <property type="entry name" value="BCAT-like_N"/>
</dbReference>